<dbReference type="GO" id="GO:0004497">
    <property type="term" value="F:monooxygenase activity"/>
    <property type="evidence" value="ECO:0007669"/>
    <property type="project" value="UniProtKB-KW"/>
</dbReference>
<evidence type="ECO:0000256" key="12">
    <source>
        <dbReference type="RuleBase" id="RU000461"/>
    </source>
</evidence>
<keyword evidence="4 13" id="KW-0812">Transmembrane</keyword>
<keyword evidence="5 11" id="KW-0479">Metal-binding</keyword>
<dbReference type="GO" id="GO:0005506">
    <property type="term" value="F:iron ion binding"/>
    <property type="evidence" value="ECO:0007669"/>
    <property type="project" value="InterPro"/>
</dbReference>
<evidence type="ECO:0000256" key="6">
    <source>
        <dbReference type="ARBA" id="ARBA00022989"/>
    </source>
</evidence>
<dbReference type="Gene3D" id="1.10.630.10">
    <property type="entry name" value="Cytochrome P450"/>
    <property type="match status" value="1"/>
</dbReference>
<feature type="binding site" description="axial binding residue" evidence="11">
    <location>
        <position position="466"/>
    </location>
    <ligand>
        <name>heme</name>
        <dbReference type="ChEBI" id="CHEBI:30413"/>
    </ligand>
    <ligandPart>
        <name>Fe</name>
        <dbReference type="ChEBI" id="CHEBI:18248"/>
    </ligandPart>
</feature>
<organism evidence="14 15">
    <name type="scientific">Heracleum sosnowskyi</name>
    <dbReference type="NCBI Taxonomy" id="360622"/>
    <lineage>
        <taxon>Eukaryota</taxon>
        <taxon>Viridiplantae</taxon>
        <taxon>Streptophyta</taxon>
        <taxon>Embryophyta</taxon>
        <taxon>Tracheophyta</taxon>
        <taxon>Spermatophyta</taxon>
        <taxon>Magnoliopsida</taxon>
        <taxon>eudicotyledons</taxon>
        <taxon>Gunneridae</taxon>
        <taxon>Pentapetalae</taxon>
        <taxon>asterids</taxon>
        <taxon>campanulids</taxon>
        <taxon>Apiales</taxon>
        <taxon>Apiaceae</taxon>
        <taxon>Apioideae</taxon>
        <taxon>apioid superclade</taxon>
        <taxon>Tordylieae</taxon>
        <taxon>Tordyliinae</taxon>
        <taxon>Heracleum</taxon>
    </lineage>
</organism>
<comment type="subcellular location">
    <subcellularLocation>
        <location evidence="1">Membrane</location>
    </subcellularLocation>
</comment>
<dbReference type="EMBL" id="JAUIZM010000007">
    <property type="protein sequence ID" value="KAK1375677.1"/>
    <property type="molecule type" value="Genomic_DNA"/>
</dbReference>
<dbReference type="AlphaFoldDB" id="A0AAD8MK16"/>
<dbReference type="InterPro" id="IPR017972">
    <property type="entry name" value="Cyt_P450_CS"/>
</dbReference>
<evidence type="ECO:0000256" key="10">
    <source>
        <dbReference type="ARBA" id="ARBA00023136"/>
    </source>
</evidence>
<keyword evidence="3 11" id="KW-0349">Heme</keyword>
<comment type="cofactor">
    <cofactor evidence="11">
        <name>heme</name>
        <dbReference type="ChEBI" id="CHEBI:30413"/>
    </cofactor>
</comment>
<evidence type="ECO:0000256" key="5">
    <source>
        <dbReference type="ARBA" id="ARBA00022723"/>
    </source>
</evidence>
<feature type="transmembrane region" description="Helical" evidence="13">
    <location>
        <begin position="12"/>
        <end position="32"/>
    </location>
</feature>
<keyword evidence="15" id="KW-1185">Reference proteome</keyword>
<protein>
    <submittedName>
        <fullName evidence="14">Triterpene C-23 carboxylase</fullName>
    </submittedName>
</protein>
<evidence type="ECO:0000256" key="11">
    <source>
        <dbReference type="PIRSR" id="PIRSR602401-1"/>
    </source>
</evidence>
<keyword evidence="6 13" id="KW-1133">Transmembrane helix</keyword>
<evidence type="ECO:0000256" key="13">
    <source>
        <dbReference type="SAM" id="Phobius"/>
    </source>
</evidence>
<dbReference type="InterPro" id="IPR002401">
    <property type="entry name" value="Cyt_P450_E_grp-I"/>
</dbReference>
<proteinExistence type="inferred from homology"/>
<evidence type="ECO:0000256" key="8">
    <source>
        <dbReference type="ARBA" id="ARBA00023004"/>
    </source>
</evidence>
<evidence type="ECO:0000256" key="3">
    <source>
        <dbReference type="ARBA" id="ARBA00022617"/>
    </source>
</evidence>
<gene>
    <name evidence="14" type="ORF">POM88_031870</name>
</gene>
<dbReference type="SUPFAM" id="SSF48264">
    <property type="entry name" value="Cytochrome P450"/>
    <property type="match status" value="1"/>
</dbReference>
<evidence type="ECO:0000313" key="14">
    <source>
        <dbReference type="EMBL" id="KAK1375677.1"/>
    </source>
</evidence>
<keyword evidence="9 12" id="KW-0503">Monooxygenase</keyword>
<dbReference type="GO" id="GO:0009805">
    <property type="term" value="P:coumarin biosynthetic process"/>
    <property type="evidence" value="ECO:0007669"/>
    <property type="project" value="UniProtKB-ARBA"/>
</dbReference>
<dbReference type="PRINTS" id="PR00463">
    <property type="entry name" value="EP450I"/>
</dbReference>
<reference evidence="14" key="2">
    <citation type="submission" date="2023-05" db="EMBL/GenBank/DDBJ databases">
        <authorList>
            <person name="Schelkunov M.I."/>
        </authorList>
    </citation>
    <scope>NUCLEOTIDE SEQUENCE</scope>
    <source>
        <strain evidence="14">Hsosn_3</strain>
        <tissue evidence="14">Leaf</tissue>
    </source>
</reference>
<dbReference type="Proteomes" id="UP001237642">
    <property type="component" value="Unassembled WGS sequence"/>
</dbReference>
<evidence type="ECO:0000256" key="4">
    <source>
        <dbReference type="ARBA" id="ARBA00022692"/>
    </source>
</evidence>
<dbReference type="InterPro" id="IPR050665">
    <property type="entry name" value="Cytochrome_P450_Monooxygen"/>
</dbReference>
<dbReference type="InterPro" id="IPR036396">
    <property type="entry name" value="Cyt_P450_sf"/>
</dbReference>
<dbReference type="GO" id="GO:0016020">
    <property type="term" value="C:membrane"/>
    <property type="evidence" value="ECO:0007669"/>
    <property type="project" value="UniProtKB-SubCell"/>
</dbReference>
<evidence type="ECO:0000256" key="7">
    <source>
        <dbReference type="ARBA" id="ARBA00023002"/>
    </source>
</evidence>
<dbReference type="Pfam" id="PF00067">
    <property type="entry name" value="p450"/>
    <property type="match status" value="1"/>
</dbReference>
<comment type="caution">
    <text evidence="14">The sequence shown here is derived from an EMBL/GenBank/DDBJ whole genome shotgun (WGS) entry which is preliminary data.</text>
</comment>
<evidence type="ECO:0000256" key="9">
    <source>
        <dbReference type="ARBA" id="ARBA00023033"/>
    </source>
</evidence>
<evidence type="ECO:0000256" key="2">
    <source>
        <dbReference type="ARBA" id="ARBA00010617"/>
    </source>
</evidence>
<keyword evidence="7 12" id="KW-0560">Oxidoreductase</keyword>
<dbReference type="InterPro" id="IPR001128">
    <property type="entry name" value="Cyt_P450"/>
</dbReference>
<comment type="similarity">
    <text evidence="2 12">Belongs to the cytochrome P450 family.</text>
</comment>
<dbReference type="PRINTS" id="PR00385">
    <property type="entry name" value="P450"/>
</dbReference>
<evidence type="ECO:0000256" key="1">
    <source>
        <dbReference type="ARBA" id="ARBA00004370"/>
    </source>
</evidence>
<keyword evidence="8 11" id="KW-0408">Iron</keyword>
<dbReference type="GO" id="GO:0016705">
    <property type="term" value="F:oxidoreductase activity, acting on paired donors, with incorporation or reduction of molecular oxygen"/>
    <property type="evidence" value="ECO:0007669"/>
    <property type="project" value="InterPro"/>
</dbReference>
<sequence length="518" mass="58111">MEVEITASKFFMSFVVVGIFALLWHLYVMLVANPRKIRRMLKKQGINGPKPKFLLGNILELKKMKDAVVKHSDSTEPPVLHNCGPLLLPFFDTWKHQFGDIFRIALGNTTILIVNRYDVLKEITTCTSLDFGKPSYLAKDRGAILGNGIITSNGHYWAQQRKLIAPQLYMDKVKEMCDLINGCVRTMLDAWNNIIESNGGGIVSDIEIVPHMRSFSGDVISRACFGSNFQQGEEIFSKLRELFELSSTKAFSLGIPGMRHIPTKNNRKLWALEKEIHELILGVVKQRTEVGYTKDLLQMLLEGGRNSELRKHEIDQFIVTNCKNIYLAGYETTAVSATWALMLLATNQDWQDRVRAEAIEVCKGQPPDAVAVSKMKVLTMVINESLRLYPPVVVMSREALKDIKFGDIHVPKGVNVWAVVTSLHTDPEIWGEDSYKFNPSRFANGVTGACKLPHLYMPFGVGPRICLGQNLALVELKILISLILSSYSLSLSPKYVHVPSLSLVVEPGKGMNLLVRKL</sequence>
<name>A0AAD8MK16_9APIA</name>
<evidence type="ECO:0000313" key="15">
    <source>
        <dbReference type="Proteomes" id="UP001237642"/>
    </source>
</evidence>
<dbReference type="PANTHER" id="PTHR24282:SF196">
    <property type="entry name" value="CYTOCHROME P450 714C2"/>
    <property type="match status" value="1"/>
</dbReference>
<accession>A0AAD8MK16</accession>
<dbReference type="PROSITE" id="PS00086">
    <property type="entry name" value="CYTOCHROME_P450"/>
    <property type="match status" value="1"/>
</dbReference>
<dbReference type="PANTHER" id="PTHR24282">
    <property type="entry name" value="CYTOCHROME P450 FAMILY MEMBER"/>
    <property type="match status" value="1"/>
</dbReference>
<keyword evidence="10 13" id="KW-0472">Membrane</keyword>
<reference evidence="14" key="1">
    <citation type="submission" date="2023-02" db="EMBL/GenBank/DDBJ databases">
        <title>Genome of toxic invasive species Heracleum sosnowskyi carries increased number of genes despite the absence of recent whole-genome duplications.</title>
        <authorList>
            <person name="Schelkunov M."/>
            <person name="Shtratnikova V."/>
            <person name="Makarenko M."/>
            <person name="Klepikova A."/>
            <person name="Omelchenko D."/>
            <person name="Novikova G."/>
            <person name="Obukhova E."/>
            <person name="Bogdanov V."/>
            <person name="Penin A."/>
            <person name="Logacheva M."/>
        </authorList>
    </citation>
    <scope>NUCLEOTIDE SEQUENCE</scope>
    <source>
        <strain evidence="14">Hsosn_3</strain>
        <tissue evidence="14">Leaf</tissue>
    </source>
</reference>
<dbReference type="GO" id="GO:0020037">
    <property type="term" value="F:heme binding"/>
    <property type="evidence" value="ECO:0007669"/>
    <property type="project" value="InterPro"/>
</dbReference>